<proteinExistence type="predicted"/>
<dbReference type="CDD" id="cd04623">
    <property type="entry name" value="CBS_pair_bac_euk"/>
    <property type="match status" value="1"/>
</dbReference>
<dbReference type="InterPro" id="IPR044725">
    <property type="entry name" value="CBSX3_CBS_dom"/>
</dbReference>
<feature type="domain" description="CBS" evidence="3">
    <location>
        <begin position="9"/>
        <end position="67"/>
    </location>
</feature>
<evidence type="ECO:0000256" key="1">
    <source>
        <dbReference type="ARBA" id="ARBA00023122"/>
    </source>
</evidence>
<dbReference type="PROSITE" id="PS51371">
    <property type="entry name" value="CBS"/>
    <property type="match status" value="2"/>
</dbReference>
<keyword evidence="6" id="KW-1185">Reference proteome</keyword>
<reference evidence="5" key="2">
    <citation type="submission" date="2021-04" db="EMBL/GenBank/DDBJ databases">
        <title>Complete Genome and methylome analysis of Thiothrix fructosivorans ATCC 49748.</title>
        <authorList>
            <person name="Fomenkov A."/>
            <person name="Sun L."/>
            <person name="Vincze T."/>
            <person name="Grabovich M.Y."/>
            <person name="Roberts R.J."/>
        </authorList>
    </citation>
    <scope>NUCLEOTIDE SEQUENCE</scope>
    <source>
        <strain evidence="5">ATCC 49748</strain>
    </source>
</reference>
<dbReference type="PANTHER" id="PTHR43080:SF2">
    <property type="entry name" value="CBS DOMAIN-CONTAINING PROTEIN"/>
    <property type="match status" value="1"/>
</dbReference>
<sequence length="142" mass="15830">MQTIQQVLAKKGGEVFSTSPSVAVIEAIKTMAEKKVGALLVLEDGKLKGIISEQDYTRKVILTCLDADKMRVEDIMTRQIVVTRPDQSIQEVMAIMTDKRIRHLPVMVDGELVGLVSIGDLVKEVISEQQFMITQLVRYIQG</sequence>
<dbReference type="AlphaFoldDB" id="A0A8B0SNM7"/>
<dbReference type="SMART" id="SM00116">
    <property type="entry name" value="CBS"/>
    <property type="match status" value="2"/>
</dbReference>
<evidence type="ECO:0000313" key="5">
    <source>
        <dbReference type="EMBL" id="QTX12785.1"/>
    </source>
</evidence>
<dbReference type="InterPro" id="IPR046342">
    <property type="entry name" value="CBS_dom_sf"/>
</dbReference>
<evidence type="ECO:0000313" key="6">
    <source>
        <dbReference type="Proteomes" id="UP000664466"/>
    </source>
</evidence>
<gene>
    <name evidence="5" type="ORF">J1836_009335</name>
    <name evidence="4" type="ORF">J1836_03490</name>
</gene>
<protein>
    <submittedName>
        <fullName evidence="5">CBS domain-containing protein</fullName>
    </submittedName>
</protein>
<feature type="domain" description="CBS" evidence="3">
    <location>
        <begin position="76"/>
        <end position="131"/>
    </location>
</feature>
<dbReference type="SUPFAM" id="SSF54631">
    <property type="entry name" value="CBS-domain pair"/>
    <property type="match status" value="1"/>
</dbReference>
<evidence type="ECO:0000256" key="2">
    <source>
        <dbReference type="PROSITE-ProRule" id="PRU00703"/>
    </source>
</evidence>
<accession>A0A8B0SNM7</accession>
<dbReference type="EMBL" id="CP072748">
    <property type="protein sequence ID" value="QTX12785.1"/>
    <property type="molecule type" value="Genomic_DNA"/>
</dbReference>
<dbReference type="Proteomes" id="UP000664466">
    <property type="component" value="Unassembled WGS sequence"/>
</dbReference>
<keyword evidence="1 2" id="KW-0129">CBS domain</keyword>
<dbReference type="InterPro" id="IPR000644">
    <property type="entry name" value="CBS_dom"/>
</dbReference>
<evidence type="ECO:0000313" key="4">
    <source>
        <dbReference type="EMBL" id="MBO0611992.1"/>
    </source>
</evidence>
<dbReference type="Gene3D" id="3.10.580.10">
    <property type="entry name" value="CBS-domain"/>
    <property type="match status" value="1"/>
</dbReference>
<dbReference type="PANTHER" id="PTHR43080">
    <property type="entry name" value="CBS DOMAIN-CONTAINING PROTEIN CBSX3, MITOCHONDRIAL"/>
    <property type="match status" value="1"/>
</dbReference>
<evidence type="ECO:0000259" key="3">
    <source>
        <dbReference type="PROSITE" id="PS51371"/>
    </source>
</evidence>
<dbReference type="Pfam" id="PF00571">
    <property type="entry name" value="CBS"/>
    <property type="match status" value="2"/>
</dbReference>
<organism evidence="5">
    <name type="scientific">Thiothrix fructosivorans</name>
    <dbReference type="NCBI Taxonomy" id="111770"/>
    <lineage>
        <taxon>Bacteria</taxon>
        <taxon>Pseudomonadati</taxon>
        <taxon>Pseudomonadota</taxon>
        <taxon>Gammaproteobacteria</taxon>
        <taxon>Thiotrichales</taxon>
        <taxon>Thiotrichaceae</taxon>
        <taxon>Thiothrix</taxon>
    </lineage>
</organism>
<dbReference type="InterPro" id="IPR051257">
    <property type="entry name" value="Diverse_CBS-Domain"/>
</dbReference>
<reference evidence="4 6" key="1">
    <citation type="submission" date="2021-03" db="EMBL/GenBank/DDBJ databases">
        <title>Draft genome and methylome analysis of Thiotrix fructosivoruns ATCC 49748.</title>
        <authorList>
            <person name="Fomenkov A."/>
            <person name="Grabovich M.Y."/>
            <person name="Roberts R.J."/>
        </authorList>
    </citation>
    <scope>NUCLEOTIDE SEQUENCE [LARGE SCALE GENOMIC DNA]</scope>
    <source>
        <strain evidence="4 6">ATCC 49748</strain>
    </source>
</reference>
<dbReference type="EMBL" id="JAFMPM010000006">
    <property type="protein sequence ID" value="MBO0611992.1"/>
    <property type="molecule type" value="Genomic_DNA"/>
</dbReference>
<name>A0A8B0SNM7_9GAMM</name>